<dbReference type="GO" id="GO:0034501">
    <property type="term" value="P:protein localization to kinetochore"/>
    <property type="evidence" value="ECO:0007669"/>
    <property type="project" value="InterPro"/>
</dbReference>
<dbReference type="GO" id="GO:0000776">
    <property type="term" value="C:kinetochore"/>
    <property type="evidence" value="ECO:0007669"/>
    <property type="project" value="InterPro"/>
</dbReference>
<dbReference type="STRING" id="91626.A0A0C9MM44"/>
<keyword evidence="1" id="KW-0175">Coiled coil</keyword>
<dbReference type="PANTHER" id="PTHR37329:SF1">
    <property type="entry name" value="KINETOCHORE PROTEIN SOS7"/>
    <property type="match status" value="1"/>
</dbReference>
<evidence type="ECO:0000313" key="3">
    <source>
        <dbReference type="Proteomes" id="UP000053815"/>
    </source>
</evidence>
<sequence length="343" mass="39734">MQRLSKPDYLAEMRQEIERFKTEKLNLDESQEEYKTKVGLSGHTRSNLPFHPKALENELKDIKEHFANLSKNYMEAVAKKNFLQYMLQEPPLEISEGEQNQASVEEKALEEEMNRYILLVEELEQQISLQAQSVEQSRATALKIADKATNDLDQIDHMEQEIARIEEKVSNQSPYTVEEAKAFLNQQTDEMANINRVSYEKKIRIPDLKWRVEDLEADIKQLEADLEKKNAEAEEAIINKRNRDKEVEESYYHFLDATDLCNRLFGVETIKFESDSLVSIHYMKPKNSVLHVEIDTVSNQIHDAKISGTVVPIQDIVEMAKGRSVNEGIRIIALETLARLKRL</sequence>
<evidence type="ECO:0000313" key="2">
    <source>
        <dbReference type="EMBL" id="GAN02983.1"/>
    </source>
</evidence>
<dbReference type="EMBL" id="DF836321">
    <property type="protein sequence ID" value="GAN02983.1"/>
    <property type="molecule type" value="Genomic_DNA"/>
</dbReference>
<dbReference type="InterPro" id="IPR037475">
    <property type="entry name" value="Sos7"/>
</dbReference>
<dbReference type="Proteomes" id="UP000053815">
    <property type="component" value="Unassembled WGS sequence"/>
</dbReference>
<protein>
    <submittedName>
        <fullName evidence="2">Uncharacterized protein</fullName>
    </submittedName>
</protein>
<feature type="coiled-coil region" evidence="1">
    <location>
        <begin position="92"/>
        <end position="168"/>
    </location>
</feature>
<feature type="coiled-coil region" evidence="1">
    <location>
        <begin position="205"/>
        <end position="243"/>
    </location>
</feature>
<proteinExistence type="predicted"/>
<reference evidence="2" key="1">
    <citation type="submission" date="2014-09" db="EMBL/GenBank/DDBJ databases">
        <title>Draft genome sequence of an oleaginous Mucoromycotina fungus Mucor ambiguus NBRC6742.</title>
        <authorList>
            <person name="Takeda I."/>
            <person name="Yamane N."/>
            <person name="Morita T."/>
            <person name="Tamano K."/>
            <person name="Machida M."/>
            <person name="Baker S."/>
            <person name="Koike H."/>
        </authorList>
    </citation>
    <scope>NUCLEOTIDE SEQUENCE</scope>
    <source>
        <strain evidence="2">NBRC 6742</strain>
    </source>
</reference>
<dbReference type="OrthoDB" id="18959at2759"/>
<accession>A0A0C9MM44</accession>
<dbReference type="GO" id="GO:0051315">
    <property type="term" value="P:attachment of mitotic spindle microtubules to kinetochore"/>
    <property type="evidence" value="ECO:0007669"/>
    <property type="project" value="TreeGrafter"/>
</dbReference>
<dbReference type="AlphaFoldDB" id="A0A0C9MM44"/>
<dbReference type="PANTHER" id="PTHR37329">
    <property type="entry name" value="KINETOCHORE PROTEIN SOS7"/>
    <property type="match status" value="1"/>
</dbReference>
<evidence type="ECO:0000256" key="1">
    <source>
        <dbReference type="SAM" id="Coils"/>
    </source>
</evidence>
<gene>
    <name evidence="2" type="ORF">MAM1_0032c02433</name>
</gene>
<organism evidence="2">
    <name type="scientific">Mucor ambiguus</name>
    <dbReference type="NCBI Taxonomy" id="91626"/>
    <lineage>
        <taxon>Eukaryota</taxon>
        <taxon>Fungi</taxon>
        <taxon>Fungi incertae sedis</taxon>
        <taxon>Mucoromycota</taxon>
        <taxon>Mucoromycotina</taxon>
        <taxon>Mucoromycetes</taxon>
        <taxon>Mucorales</taxon>
        <taxon>Mucorineae</taxon>
        <taxon>Mucoraceae</taxon>
        <taxon>Mucor</taxon>
    </lineage>
</organism>
<keyword evidence="3" id="KW-1185">Reference proteome</keyword>
<name>A0A0C9MM44_9FUNG</name>